<evidence type="ECO:0000313" key="1">
    <source>
        <dbReference type="EMBL" id="XBG33728.1"/>
    </source>
</evidence>
<dbReference type="AlphaFoldDB" id="A0AAU7BMN2"/>
<gene>
    <name evidence="1" type="ORF">ABH853_13895</name>
</gene>
<accession>A0AAU7BMN2</accession>
<organism evidence="1">
    <name type="scientific">Pseudomonas sp. 13.2</name>
    <dbReference type="NCBI Taxonomy" id="3144665"/>
    <lineage>
        <taxon>Bacteria</taxon>
        <taxon>Pseudomonadati</taxon>
        <taxon>Pseudomonadota</taxon>
        <taxon>Gammaproteobacteria</taxon>
        <taxon>Pseudomonadales</taxon>
        <taxon>Pseudomonadaceae</taxon>
        <taxon>Pseudomonas</taxon>
    </lineage>
</organism>
<proteinExistence type="predicted"/>
<name>A0AAU7BMN2_9PSED</name>
<dbReference type="EMBL" id="CP157179">
    <property type="protein sequence ID" value="XBG33728.1"/>
    <property type="molecule type" value="Genomic_DNA"/>
</dbReference>
<protein>
    <submittedName>
        <fullName evidence="1">Uncharacterized protein</fullName>
    </submittedName>
</protein>
<reference evidence="1" key="1">
    <citation type="journal article" date="2019" name="Microbiol. Resour. Announc.">
        <title>Draft Genome Sequences of Five Environmental Bacterial Isolates That Degrade Polyethylene Terephthalate Plastic.</title>
        <authorList>
            <person name="Leon-Zayas R."/>
            <person name="Roberts C."/>
            <person name="Vague M."/>
            <person name="Mellies J.L."/>
        </authorList>
    </citation>
    <scope>NUCLEOTIDE SEQUENCE</scope>
    <source>
        <strain evidence="1">13.2</strain>
    </source>
</reference>
<sequence>MSPQGFTELPDSHVHGTRPIFVPGVFWGHNRIPYQLVSSFRPGSLVIDLIPQIENDKRQVKQAHEQRQAALDQDLDQAILAQAGSLAGLSEVQAIERRIAAISQLQTQLGQRLEAARQQANSFYGKAPEHRSFQEFLAVTRAPNGPADPRTAWLASYRAAFEAKLLEQQSSELIQRQHRLRSALSAARLKEGNNRKIDQTLYQTEQALVRILAASHEFQIARSALQDLLTAFTRHLHEDIAEEAALEHSRELVQETSGLLRARARLVQAYSTWGRLHSLLEVEAHRIDFALRVIAVGTSADRRPELLALQAQAAEHASTSSTDATTVRQLRDQADIALQAAFDEQAVLAALSGHTQQYPDYLQRLDCKHSPPGDIEFLARWHGRI</sequence>
<reference evidence="1" key="2">
    <citation type="submission" date="2024-05" db="EMBL/GenBank/DDBJ databases">
        <authorList>
            <person name="Mellies J."/>
            <person name="Newton I."/>
        </authorList>
    </citation>
    <scope>NUCLEOTIDE SEQUENCE</scope>
    <source>
        <strain evidence="1">13.2</strain>
    </source>
</reference>